<dbReference type="InterPro" id="IPR036249">
    <property type="entry name" value="Thioredoxin-like_sf"/>
</dbReference>
<dbReference type="Proteomes" id="UP001483337">
    <property type="component" value="Chromosome"/>
</dbReference>
<proteinExistence type="predicted"/>
<dbReference type="Gene3D" id="3.40.30.10">
    <property type="entry name" value="Glutaredoxin"/>
    <property type="match status" value="1"/>
</dbReference>
<evidence type="ECO:0000313" key="2">
    <source>
        <dbReference type="Proteomes" id="UP001483337"/>
    </source>
</evidence>
<reference evidence="1 2" key="1">
    <citation type="submission" date="2024-04" db="EMBL/GenBank/DDBJ databases">
        <title>Okeanomitos corallinicola gen. &amp; sp. nov. (Nostocales, Cyanobacteria), a new toxic marine heterocyst-forming cyanobacterium from a coral reef.</title>
        <authorList>
            <person name="Li H."/>
            <person name="Li R."/>
            <person name="Kang J."/>
            <person name="Hii K.S."/>
            <person name="Mohamed H.F."/>
            <person name="Xu X."/>
            <person name="Luo Z."/>
        </authorList>
    </citation>
    <scope>NUCLEOTIDE SEQUENCE [LARGE SCALE GENOMIC DNA]</scope>
    <source>
        <strain evidence="1 2">TIOX110</strain>
    </source>
</reference>
<dbReference type="SUPFAM" id="SSF52833">
    <property type="entry name" value="Thioredoxin-like"/>
    <property type="match status" value="1"/>
</dbReference>
<keyword evidence="2" id="KW-1185">Reference proteome</keyword>
<dbReference type="RefSeq" id="WP_353930860.1">
    <property type="nucleotide sequence ID" value="NZ_CP150886.1"/>
</dbReference>
<evidence type="ECO:0000313" key="1">
    <source>
        <dbReference type="EMBL" id="WZB87950.1"/>
    </source>
</evidence>
<sequence length="179" mass="19892">MGEKYLVLSELNIEGQFLGFVGKKARKPKHLRLSIPSGKLKIKIPKDLRLSLANSLFPGEQIHVGGISQLNLRKHKLKLTAYHVQPIGFCPVHFEIQQTKAKIMVCHKSGCAKRGGKSLLSELEKTLCDRGLLHKVEIEHTGCQNTCGSAPNCVVKLGKKQYTKVHPDAIASLLENYFI</sequence>
<dbReference type="CDD" id="cd02980">
    <property type="entry name" value="TRX_Fd_family"/>
    <property type="match status" value="1"/>
</dbReference>
<dbReference type="EMBL" id="CP150886">
    <property type="protein sequence ID" value="WZB87950.1"/>
    <property type="molecule type" value="Genomic_DNA"/>
</dbReference>
<organism evidence="1 2">
    <name type="scientific">Okeanomitos corallinicola TIOX110</name>
    <dbReference type="NCBI Taxonomy" id="3133117"/>
    <lineage>
        <taxon>Bacteria</taxon>
        <taxon>Bacillati</taxon>
        <taxon>Cyanobacteriota</taxon>
        <taxon>Cyanophyceae</taxon>
        <taxon>Nostocales</taxon>
        <taxon>Aphanizomenonaceae</taxon>
        <taxon>Okeanomitos</taxon>
    </lineage>
</organism>
<gene>
    <name evidence="1" type="ORF">WJM97_21755</name>
</gene>
<protein>
    <submittedName>
        <fullName evidence="1">(2Fe-2S) ferredoxin domain-containing protein</fullName>
    </submittedName>
</protein>
<dbReference type="Pfam" id="PF01257">
    <property type="entry name" value="2Fe-2S_thioredx"/>
    <property type="match status" value="1"/>
</dbReference>
<accession>A0ABZ2USY4</accession>
<name>A0ABZ2USY4_9CYAN</name>